<name>A0AAV4QX78_CAEEX</name>
<evidence type="ECO:0000313" key="3">
    <source>
        <dbReference type="Proteomes" id="UP001054945"/>
    </source>
</evidence>
<protein>
    <submittedName>
        <fullName evidence="2">Uncharacterized protein</fullName>
    </submittedName>
</protein>
<keyword evidence="1" id="KW-0732">Signal</keyword>
<feature type="chain" id="PRO_5043943702" evidence="1">
    <location>
        <begin position="18"/>
        <end position="97"/>
    </location>
</feature>
<accession>A0AAV4QX78</accession>
<proteinExistence type="predicted"/>
<dbReference type="AlphaFoldDB" id="A0AAV4QX78"/>
<feature type="signal peptide" evidence="1">
    <location>
        <begin position="1"/>
        <end position="17"/>
    </location>
</feature>
<sequence>MSVALAGISFLCSSLTGFRTKQEYWKQTNPLFNAKFWCNGIYGIYGRKWRRRRKLYSNRKETCARVNGEYGLYPVGVFQLNENRSTVPVSINEKKFK</sequence>
<evidence type="ECO:0000313" key="2">
    <source>
        <dbReference type="EMBL" id="GIY14633.1"/>
    </source>
</evidence>
<gene>
    <name evidence="2" type="ORF">CEXT_692721</name>
</gene>
<dbReference type="EMBL" id="BPLR01007122">
    <property type="protein sequence ID" value="GIY14633.1"/>
    <property type="molecule type" value="Genomic_DNA"/>
</dbReference>
<comment type="caution">
    <text evidence="2">The sequence shown here is derived from an EMBL/GenBank/DDBJ whole genome shotgun (WGS) entry which is preliminary data.</text>
</comment>
<evidence type="ECO:0000256" key="1">
    <source>
        <dbReference type="SAM" id="SignalP"/>
    </source>
</evidence>
<dbReference type="Proteomes" id="UP001054945">
    <property type="component" value="Unassembled WGS sequence"/>
</dbReference>
<organism evidence="2 3">
    <name type="scientific">Caerostris extrusa</name>
    <name type="common">Bark spider</name>
    <name type="synonym">Caerostris bankana</name>
    <dbReference type="NCBI Taxonomy" id="172846"/>
    <lineage>
        <taxon>Eukaryota</taxon>
        <taxon>Metazoa</taxon>
        <taxon>Ecdysozoa</taxon>
        <taxon>Arthropoda</taxon>
        <taxon>Chelicerata</taxon>
        <taxon>Arachnida</taxon>
        <taxon>Araneae</taxon>
        <taxon>Araneomorphae</taxon>
        <taxon>Entelegynae</taxon>
        <taxon>Araneoidea</taxon>
        <taxon>Araneidae</taxon>
        <taxon>Caerostris</taxon>
    </lineage>
</organism>
<keyword evidence="3" id="KW-1185">Reference proteome</keyword>
<reference evidence="2 3" key="1">
    <citation type="submission" date="2021-06" db="EMBL/GenBank/DDBJ databases">
        <title>Caerostris extrusa draft genome.</title>
        <authorList>
            <person name="Kono N."/>
            <person name="Arakawa K."/>
        </authorList>
    </citation>
    <scope>NUCLEOTIDE SEQUENCE [LARGE SCALE GENOMIC DNA]</scope>
</reference>